<keyword evidence="4" id="KW-0699">rRNA-binding</keyword>
<dbReference type="NCBIfam" id="TIGR00166">
    <property type="entry name" value="S6"/>
    <property type="match status" value="1"/>
</dbReference>
<comment type="similarity">
    <text evidence="1 4">Belongs to the bacterial ribosomal protein bS6 family.</text>
</comment>
<evidence type="ECO:0000256" key="4">
    <source>
        <dbReference type="HAMAP-Rule" id="MF_00360"/>
    </source>
</evidence>
<name>A0A4R9C262_9FIRM</name>
<dbReference type="GO" id="GO:1990904">
    <property type="term" value="C:ribonucleoprotein complex"/>
    <property type="evidence" value="ECO:0007669"/>
    <property type="project" value="UniProtKB-KW"/>
</dbReference>
<dbReference type="GO" id="GO:0005840">
    <property type="term" value="C:ribosome"/>
    <property type="evidence" value="ECO:0007669"/>
    <property type="project" value="UniProtKB-KW"/>
</dbReference>
<dbReference type="GeneID" id="97030148"/>
<dbReference type="SUPFAM" id="SSF54995">
    <property type="entry name" value="Ribosomal protein S6"/>
    <property type="match status" value="1"/>
</dbReference>
<evidence type="ECO:0000256" key="3">
    <source>
        <dbReference type="ARBA" id="ARBA00035294"/>
    </source>
</evidence>
<reference evidence="5 6" key="1">
    <citation type="submission" date="2019-01" db="EMBL/GenBank/DDBJ databases">
        <title>Draft Genome Sequences of Helcococcus ovis Strains Isolated from the Uterus and Vagina of Dairy Cows with Metritis.</title>
        <authorList>
            <person name="Cunha F."/>
            <person name="Jeon S.J."/>
            <person name="Kutzer P."/>
            <person name="Galvao K.N."/>
        </authorList>
    </citation>
    <scope>NUCLEOTIDE SEQUENCE [LARGE SCALE GENOMIC DNA]</scope>
    <source>
        <strain evidence="5 6">KG-37</strain>
    </source>
</reference>
<sequence length="94" mass="11122">MNNYEMIVILKPNLEEELKKDVLQRLYDVIDEHGKLGEIEDWGNRKLAYEIQKLSEGNYVLINFEAEPSIIKELERRAQITDQIIKYLVVNKES</sequence>
<dbReference type="PANTHER" id="PTHR21011">
    <property type="entry name" value="MITOCHONDRIAL 28S RIBOSOMAL PROTEIN S6"/>
    <property type="match status" value="1"/>
</dbReference>
<dbReference type="Gene3D" id="3.30.70.60">
    <property type="match status" value="1"/>
</dbReference>
<dbReference type="InterPro" id="IPR000529">
    <property type="entry name" value="Ribosomal_bS6"/>
</dbReference>
<dbReference type="GO" id="GO:0006412">
    <property type="term" value="P:translation"/>
    <property type="evidence" value="ECO:0007669"/>
    <property type="project" value="UniProtKB-UniRule"/>
</dbReference>
<evidence type="ECO:0000256" key="2">
    <source>
        <dbReference type="ARBA" id="ARBA00035104"/>
    </source>
</evidence>
<dbReference type="InterPro" id="IPR020814">
    <property type="entry name" value="Ribosomal_S6_plastid/chlpt"/>
</dbReference>
<dbReference type="PANTHER" id="PTHR21011:SF1">
    <property type="entry name" value="SMALL RIBOSOMAL SUBUNIT PROTEIN BS6M"/>
    <property type="match status" value="1"/>
</dbReference>
<organism evidence="5 6">
    <name type="scientific">Helcococcus ovis</name>
    <dbReference type="NCBI Taxonomy" id="72026"/>
    <lineage>
        <taxon>Bacteria</taxon>
        <taxon>Bacillati</taxon>
        <taxon>Bacillota</taxon>
        <taxon>Tissierellia</taxon>
        <taxon>Tissierellales</taxon>
        <taxon>Peptoniphilaceae</taxon>
        <taxon>Helcococcus</taxon>
    </lineage>
</organism>
<dbReference type="RefSeq" id="WP_134711331.1">
    <property type="nucleotide sequence ID" value="NZ_CP119081.1"/>
</dbReference>
<dbReference type="CDD" id="cd00473">
    <property type="entry name" value="bS6"/>
    <property type="match status" value="1"/>
</dbReference>
<dbReference type="OrthoDB" id="9812702at2"/>
<accession>A0A4R9C262</accession>
<keyword evidence="4 5" id="KW-0689">Ribosomal protein</keyword>
<dbReference type="InterPro" id="IPR035980">
    <property type="entry name" value="Ribosomal_bS6_sf"/>
</dbReference>
<dbReference type="GO" id="GO:0005737">
    <property type="term" value="C:cytoplasm"/>
    <property type="evidence" value="ECO:0007669"/>
    <property type="project" value="UniProtKB-ARBA"/>
</dbReference>
<dbReference type="InterPro" id="IPR014717">
    <property type="entry name" value="Transl_elong_EF1B/ribsomal_bS6"/>
</dbReference>
<dbReference type="HAMAP" id="MF_00360">
    <property type="entry name" value="Ribosomal_bS6"/>
    <property type="match status" value="1"/>
</dbReference>
<dbReference type="Proteomes" id="UP000297454">
    <property type="component" value="Unassembled WGS sequence"/>
</dbReference>
<gene>
    <name evidence="4 5" type="primary">rpsF</name>
    <name evidence="5" type="ORF">EQF91_02265</name>
</gene>
<dbReference type="AlphaFoldDB" id="A0A4R9C262"/>
<evidence type="ECO:0000313" key="6">
    <source>
        <dbReference type="Proteomes" id="UP000297454"/>
    </source>
</evidence>
<comment type="function">
    <text evidence="2 4">Binds together with bS18 to 16S ribosomal RNA.</text>
</comment>
<dbReference type="GO" id="GO:0070181">
    <property type="term" value="F:small ribosomal subunit rRNA binding"/>
    <property type="evidence" value="ECO:0007669"/>
    <property type="project" value="TreeGrafter"/>
</dbReference>
<evidence type="ECO:0000313" key="5">
    <source>
        <dbReference type="EMBL" id="TFF66970.1"/>
    </source>
</evidence>
<protein>
    <recommendedName>
        <fullName evidence="3 4">Small ribosomal subunit protein bS6</fullName>
    </recommendedName>
</protein>
<keyword evidence="4" id="KW-0694">RNA-binding</keyword>
<keyword evidence="6" id="KW-1185">Reference proteome</keyword>
<evidence type="ECO:0000256" key="1">
    <source>
        <dbReference type="ARBA" id="ARBA00009512"/>
    </source>
</evidence>
<dbReference type="EMBL" id="SCFR01000005">
    <property type="protein sequence ID" value="TFF66970.1"/>
    <property type="molecule type" value="Genomic_DNA"/>
</dbReference>
<keyword evidence="4" id="KW-0687">Ribonucleoprotein</keyword>
<dbReference type="Pfam" id="PF01250">
    <property type="entry name" value="Ribosomal_S6"/>
    <property type="match status" value="1"/>
</dbReference>
<comment type="caution">
    <text evidence="5">The sequence shown here is derived from an EMBL/GenBank/DDBJ whole genome shotgun (WGS) entry which is preliminary data.</text>
</comment>
<proteinExistence type="inferred from homology"/>
<dbReference type="GO" id="GO:0003735">
    <property type="term" value="F:structural constituent of ribosome"/>
    <property type="evidence" value="ECO:0007669"/>
    <property type="project" value="InterPro"/>
</dbReference>